<comment type="caution">
    <text evidence="5">The sequence shown here is derived from an EMBL/GenBank/DDBJ whole genome shotgun (WGS) entry which is preliminary data.</text>
</comment>
<dbReference type="GO" id="GO:0030288">
    <property type="term" value="C:outer membrane-bounded periplasmic space"/>
    <property type="evidence" value="ECO:0007669"/>
    <property type="project" value="TreeGrafter"/>
</dbReference>
<reference evidence="5 6" key="1">
    <citation type="submission" date="2019-08" db="EMBL/GenBank/DDBJ databases">
        <authorList>
            <person name="Ye J."/>
        </authorList>
    </citation>
    <scope>NUCLEOTIDE SEQUENCE [LARGE SCALE GENOMIC DNA]</scope>
    <source>
        <strain evidence="5 6">TK008</strain>
    </source>
</reference>
<dbReference type="GO" id="GO:0000166">
    <property type="term" value="F:nucleotide binding"/>
    <property type="evidence" value="ECO:0007669"/>
    <property type="project" value="UniProtKB-KW"/>
</dbReference>
<evidence type="ECO:0000256" key="2">
    <source>
        <dbReference type="RuleBase" id="RU362119"/>
    </source>
</evidence>
<dbReference type="Pfam" id="PF02872">
    <property type="entry name" value="5_nucleotid_C"/>
    <property type="match status" value="1"/>
</dbReference>
<dbReference type="SUPFAM" id="SSF56300">
    <property type="entry name" value="Metallo-dependent phosphatases"/>
    <property type="match status" value="1"/>
</dbReference>
<evidence type="ECO:0000259" key="4">
    <source>
        <dbReference type="Pfam" id="PF02872"/>
    </source>
</evidence>
<dbReference type="InterPro" id="IPR004843">
    <property type="entry name" value="Calcineurin-like_PHP"/>
</dbReference>
<sequence>MPDGTRPPATWGSPPRISTLRLRILATTDLHMHLGAERRSGGLARIAPVICAERRQFDNVLLFDNGDLIEGTPLAEEIARAGLGPHDVHPAIAALNRLKFDAATLGNHDFAHGTEFLRRVLRDAQHPVTLANAGLMNGAAIWSESVILPRRMRDAEGRMHDLSIGVFGVAPPQTVEWEADLARDLSTEDVVIAAHRAVSSLRARGADVIIALSHGGHGNGPSPRAENAAGVIARIDGVDAVIAGHTHEVIVRAAKPGRAPIVKAGYAGSHLAAITLSLHREADGWRTVFSSAEALAAADTPHPDFADTLHSATAAVARRLSMPIGFSTRPLHSHYALLGVDNGLRLIDAAARAWLDEAMPENSLPVLSAVAPFRTGGRGGPENFVTIPAGPLSLGDLSALYPFTNHIAAIEMSGAEITEWLERAAAIFSWHSDAEVRNAGAVAPVRPLIDPDFAGFQFDILTGLDYGIDLSRPPAFDAWGHALPNPGRLRHVRHLGQPLRPDARFLMLTNSYRLTGTPLYAPLTRHRTCRLPGPARIRMRDIVARYLKRADLSGLPDAPLFSFHAPDGARFSFETSAEARVADCPLPVESAAMTSSGFKRLILRF</sequence>
<proteinExistence type="inferred from homology"/>
<keyword evidence="2" id="KW-0547">Nucleotide-binding</keyword>
<dbReference type="InterPro" id="IPR036907">
    <property type="entry name" value="5'-Nucleotdase_C_sf"/>
</dbReference>
<dbReference type="InterPro" id="IPR008334">
    <property type="entry name" value="5'-Nucleotdase_C"/>
</dbReference>
<dbReference type="AlphaFoldDB" id="A0A5C6S935"/>
<dbReference type="Proteomes" id="UP000321562">
    <property type="component" value="Unassembled WGS sequence"/>
</dbReference>
<evidence type="ECO:0000313" key="5">
    <source>
        <dbReference type="EMBL" id="TXB71047.1"/>
    </source>
</evidence>
<dbReference type="SUPFAM" id="SSF55816">
    <property type="entry name" value="5'-nucleotidase (syn. UDP-sugar hydrolase), C-terminal domain"/>
    <property type="match status" value="1"/>
</dbReference>
<name>A0A5C6S935_9RHOB</name>
<feature type="domain" description="Calcineurin-like phosphoesterase" evidence="3">
    <location>
        <begin position="22"/>
        <end position="248"/>
    </location>
</feature>
<dbReference type="Gene3D" id="3.60.21.10">
    <property type="match status" value="1"/>
</dbReference>
<dbReference type="PANTHER" id="PTHR11575">
    <property type="entry name" value="5'-NUCLEOTIDASE-RELATED"/>
    <property type="match status" value="1"/>
</dbReference>
<dbReference type="GO" id="GO:0016787">
    <property type="term" value="F:hydrolase activity"/>
    <property type="evidence" value="ECO:0007669"/>
    <property type="project" value="UniProtKB-KW"/>
</dbReference>
<gene>
    <name evidence="5" type="ORF">FQV27_04150</name>
</gene>
<dbReference type="EMBL" id="VOPL01000001">
    <property type="protein sequence ID" value="TXB71047.1"/>
    <property type="molecule type" value="Genomic_DNA"/>
</dbReference>
<dbReference type="Gene3D" id="3.90.780.10">
    <property type="entry name" value="5'-Nucleotidase, C-terminal domain"/>
    <property type="match status" value="1"/>
</dbReference>
<dbReference type="Pfam" id="PF00149">
    <property type="entry name" value="Metallophos"/>
    <property type="match status" value="1"/>
</dbReference>
<dbReference type="InterPro" id="IPR029052">
    <property type="entry name" value="Metallo-depent_PP-like"/>
</dbReference>
<dbReference type="GO" id="GO:0009166">
    <property type="term" value="P:nucleotide catabolic process"/>
    <property type="evidence" value="ECO:0007669"/>
    <property type="project" value="InterPro"/>
</dbReference>
<evidence type="ECO:0000259" key="3">
    <source>
        <dbReference type="Pfam" id="PF00149"/>
    </source>
</evidence>
<keyword evidence="2" id="KW-0378">Hydrolase</keyword>
<protein>
    <submittedName>
        <fullName evidence="5">Bifunctional 2',3'-cyclic-nucleotide 2'-phosphodiesterase/3'-nucleotidase</fullName>
    </submittedName>
</protein>
<keyword evidence="1" id="KW-0732">Signal</keyword>
<evidence type="ECO:0000256" key="1">
    <source>
        <dbReference type="ARBA" id="ARBA00022729"/>
    </source>
</evidence>
<dbReference type="OrthoDB" id="9803927at2"/>
<dbReference type="PANTHER" id="PTHR11575:SF6">
    <property type="entry name" value="2',3'-CYCLIC-NUCLEOTIDE 2'-PHOSPHODIESTERASE_3'-NUCLEOTIDASE"/>
    <property type="match status" value="1"/>
</dbReference>
<dbReference type="RefSeq" id="WP_147096529.1">
    <property type="nucleotide sequence ID" value="NZ_JBHUFH010000002.1"/>
</dbReference>
<organism evidence="5 6">
    <name type="scientific">Paracoccus aurantiacus</name>
    <dbReference type="NCBI Taxonomy" id="2599412"/>
    <lineage>
        <taxon>Bacteria</taxon>
        <taxon>Pseudomonadati</taxon>
        <taxon>Pseudomonadota</taxon>
        <taxon>Alphaproteobacteria</taxon>
        <taxon>Rhodobacterales</taxon>
        <taxon>Paracoccaceae</taxon>
        <taxon>Paracoccus</taxon>
    </lineage>
</organism>
<dbReference type="InterPro" id="IPR006179">
    <property type="entry name" value="5_nucleotidase/apyrase"/>
</dbReference>
<feature type="domain" description="5'-Nucleotidase C-terminal" evidence="4">
    <location>
        <begin position="386"/>
        <end position="517"/>
    </location>
</feature>
<accession>A0A5C6S935</accession>
<evidence type="ECO:0000313" key="6">
    <source>
        <dbReference type="Proteomes" id="UP000321562"/>
    </source>
</evidence>
<dbReference type="PRINTS" id="PR01607">
    <property type="entry name" value="APYRASEFAMLY"/>
</dbReference>
<keyword evidence="6" id="KW-1185">Reference proteome</keyword>
<comment type="similarity">
    <text evidence="2">Belongs to the 5'-nucleotidase family.</text>
</comment>